<organism evidence="1">
    <name type="scientific">marine sediment metagenome</name>
    <dbReference type="NCBI Taxonomy" id="412755"/>
    <lineage>
        <taxon>unclassified sequences</taxon>
        <taxon>metagenomes</taxon>
        <taxon>ecological metagenomes</taxon>
    </lineage>
</organism>
<sequence>MQHTLIGFRIRKTIVDPEELAKIFDIVARDNYRLGAKMAYRKGREDEREGKPFDLEIGRLP</sequence>
<proteinExistence type="predicted"/>
<protein>
    <submittedName>
        <fullName evidence="1">Uncharacterized protein</fullName>
    </submittedName>
</protein>
<evidence type="ECO:0000313" key="1">
    <source>
        <dbReference type="EMBL" id="GAI89862.1"/>
    </source>
</evidence>
<comment type="caution">
    <text evidence="1">The sequence shown here is derived from an EMBL/GenBank/DDBJ whole genome shotgun (WGS) entry which is preliminary data.</text>
</comment>
<gene>
    <name evidence="1" type="ORF">S12H4_32344</name>
</gene>
<dbReference type="AlphaFoldDB" id="X1SA10"/>
<accession>X1SA10</accession>
<name>X1SA10_9ZZZZ</name>
<reference evidence="1" key="1">
    <citation type="journal article" date="2014" name="Front. Microbiol.">
        <title>High frequency of phylogenetically diverse reductive dehalogenase-homologous genes in deep subseafloor sedimentary metagenomes.</title>
        <authorList>
            <person name="Kawai M."/>
            <person name="Futagami T."/>
            <person name="Toyoda A."/>
            <person name="Takaki Y."/>
            <person name="Nishi S."/>
            <person name="Hori S."/>
            <person name="Arai W."/>
            <person name="Tsubouchi T."/>
            <person name="Morono Y."/>
            <person name="Uchiyama I."/>
            <person name="Ito T."/>
            <person name="Fujiyama A."/>
            <person name="Inagaki F."/>
            <person name="Takami H."/>
        </authorList>
    </citation>
    <scope>NUCLEOTIDE SEQUENCE</scope>
    <source>
        <strain evidence="1">Expedition CK06-06</strain>
    </source>
</reference>
<dbReference type="EMBL" id="BARW01018960">
    <property type="protein sequence ID" value="GAI89862.1"/>
    <property type="molecule type" value="Genomic_DNA"/>
</dbReference>